<keyword evidence="2" id="KW-0012">Acyltransferase</keyword>
<dbReference type="Pfam" id="PF00583">
    <property type="entry name" value="Acetyltransf_1"/>
    <property type="match status" value="1"/>
</dbReference>
<feature type="domain" description="N-acetyltransferase" evidence="3">
    <location>
        <begin position="3"/>
        <end position="165"/>
    </location>
</feature>
<evidence type="ECO:0000313" key="4">
    <source>
        <dbReference type="EMBL" id="WKN36843.1"/>
    </source>
</evidence>
<dbReference type="PROSITE" id="PS51186">
    <property type="entry name" value="GNAT"/>
    <property type="match status" value="1"/>
</dbReference>
<dbReference type="InterPro" id="IPR000182">
    <property type="entry name" value="GNAT_dom"/>
</dbReference>
<dbReference type="PANTHER" id="PTHR43072">
    <property type="entry name" value="N-ACETYLTRANSFERASE"/>
    <property type="match status" value="1"/>
</dbReference>
<dbReference type="EMBL" id="CP120682">
    <property type="protein sequence ID" value="WKN36843.1"/>
    <property type="molecule type" value="Genomic_DNA"/>
</dbReference>
<gene>
    <name evidence="4" type="ORF">K4G66_31240</name>
</gene>
<dbReference type="InterPro" id="IPR016181">
    <property type="entry name" value="Acyl_CoA_acyltransferase"/>
</dbReference>
<dbReference type="SUPFAM" id="SSF55729">
    <property type="entry name" value="Acyl-CoA N-acyltransferases (Nat)"/>
    <property type="match status" value="1"/>
</dbReference>
<evidence type="ECO:0000256" key="2">
    <source>
        <dbReference type="ARBA" id="ARBA00023315"/>
    </source>
</evidence>
<dbReference type="Gene3D" id="3.40.630.30">
    <property type="match status" value="1"/>
</dbReference>
<accession>A0AA49GNW0</accession>
<dbReference type="AlphaFoldDB" id="A0AA49GNW0"/>
<proteinExistence type="predicted"/>
<keyword evidence="1" id="KW-0808">Transferase</keyword>
<reference evidence="4" key="2">
    <citation type="journal article" date="2024" name="Antonie Van Leeuwenhoek">
        <title>Roseihalotalea indica gen. nov., sp. nov., a halophilic Bacteroidetes from mesopelagic Southwest Indian Ocean with higher carbohydrate metabolic potential.</title>
        <authorList>
            <person name="Chen B."/>
            <person name="Zhang M."/>
            <person name="Lin D."/>
            <person name="Ye J."/>
            <person name="Tang K."/>
        </authorList>
    </citation>
    <scope>NUCLEOTIDE SEQUENCE</scope>
    <source>
        <strain evidence="4">TK19036</strain>
    </source>
</reference>
<evidence type="ECO:0000256" key="1">
    <source>
        <dbReference type="ARBA" id="ARBA00022679"/>
    </source>
</evidence>
<protein>
    <submittedName>
        <fullName evidence="4">GNAT family N-acetyltransferase</fullName>
    </submittedName>
</protein>
<dbReference type="CDD" id="cd04301">
    <property type="entry name" value="NAT_SF"/>
    <property type="match status" value="1"/>
</dbReference>
<name>A0AA49GNW0_9BACT</name>
<dbReference type="GO" id="GO:0016747">
    <property type="term" value="F:acyltransferase activity, transferring groups other than amino-acyl groups"/>
    <property type="evidence" value="ECO:0007669"/>
    <property type="project" value="InterPro"/>
</dbReference>
<evidence type="ECO:0000259" key="3">
    <source>
        <dbReference type="PROSITE" id="PS51186"/>
    </source>
</evidence>
<dbReference type="PANTHER" id="PTHR43072:SF23">
    <property type="entry name" value="UPF0039 PROTEIN C11D3.02C"/>
    <property type="match status" value="1"/>
</dbReference>
<reference evidence="4" key="1">
    <citation type="journal article" date="2023" name="Comput. Struct. Biotechnol. J.">
        <title>Discovery of a novel marine Bacteroidetes with a rich repertoire of carbohydrate-active enzymes.</title>
        <authorList>
            <person name="Chen B."/>
            <person name="Liu G."/>
            <person name="Chen Q."/>
            <person name="Wang H."/>
            <person name="Liu L."/>
            <person name="Tang K."/>
        </authorList>
    </citation>
    <scope>NUCLEOTIDE SEQUENCE</scope>
    <source>
        <strain evidence="4">TK19036</strain>
    </source>
</reference>
<sequence>MEIRIRKADEHDIPGILRIVNYEIVHTTANYSYQENSLDDQLEWYWKKQEERWPVIVADLNHKVIGFGTYGAFRLKEAYRYSVEHSVYVAKEARGQGIGQMLLKELIQLALQQSYHTMIAGVDSSNQGSYAFHQRMGFKEVGRFSEVGYKFDRWLDLILMQLLLREE</sequence>
<organism evidence="4">
    <name type="scientific">Roseihalotalea indica</name>
    <dbReference type="NCBI Taxonomy" id="2867963"/>
    <lineage>
        <taxon>Bacteria</taxon>
        <taxon>Pseudomonadati</taxon>
        <taxon>Bacteroidota</taxon>
        <taxon>Cytophagia</taxon>
        <taxon>Cytophagales</taxon>
        <taxon>Catalimonadaceae</taxon>
        <taxon>Roseihalotalea</taxon>
    </lineage>
</organism>